<name>I7GIM7_MACFA</name>
<reference evidence="1" key="1">
    <citation type="journal article" date="2007" name="PLoS Biol.">
        <title>Rate of evolution in brain-expressed genes in humans and other primates.</title>
        <authorList>
            <person name="Wang H.-Y."/>
            <person name="Chien H.-C."/>
            <person name="Osada N."/>
            <person name="Hashimoto K."/>
            <person name="Sugano S."/>
            <person name="Gojobori T."/>
            <person name="Chou C.-K."/>
            <person name="Tsai S.-F."/>
            <person name="Wu C.-I."/>
            <person name="Shen C.-K.J."/>
        </authorList>
    </citation>
    <scope>NUCLEOTIDE SEQUENCE</scope>
</reference>
<dbReference type="AlphaFoldDB" id="I7GIM7"/>
<proteinExistence type="evidence at transcript level"/>
<protein>
    <submittedName>
        <fullName evidence="1">Macaca fascicularis brain cDNA clone: QflA-21152, similar to human sarcospan (Kras oncogene-associated gene) (SSPN), mRNA, RefSeq: NM_005086.3</fullName>
    </submittedName>
</protein>
<organism evidence="1">
    <name type="scientific">Macaca fascicularis</name>
    <name type="common">Crab-eating macaque</name>
    <name type="synonym">Cynomolgus monkey</name>
    <dbReference type="NCBI Taxonomy" id="9541"/>
    <lineage>
        <taxon>Eukaryota</taxon>
        <taxon>Metazoa</taxon>
        <taxon>Chordata</taxon>
        <taxon>Craniata</taxon>
        <taxon>Vertebrata</taxon>
        <taxon>Euteleostomi</taxon>
        <taxon>Mammalia</taxon>
        <taxon>Eutheria</taxon>
        <taxon>Euarchontoglires</taxon>
        <taxon>Primates</taxon>
        <taxon>Haplorrhini</taxon>
        <taxon>Catarrhini</taxon>
        <taxon>Cercopithecidae</taxon>
        <taxon>Cercopithecinae</taxon>
        <taxon>Macaca</taxon>
    </lineage>
</organism>
<dbReference type="EMBL" id="AB173126">
    <property type="protein sequence ID" value="BAE90188.1"/>
    <property type="molecule type" value="mRNA"/>
</dbReference>
<sequence>MMRTCKIPCALFKQQQQKKPVTESVLIFDRVSYTKKKITENL</sequence>
<evidence type="ECO:0000313" key="1">
    <source>
        <dbReference type="EMBL" id="BAE90188.1"/>
    </source>
</evidence>
<accession>I7GIM7</accession>